<evidence type="ECO:0000256" key="1">
    <source>
        <dbReference type="SAM" id="MobiDB-lite"/>
    </source>
</evidence>
<comment type="caution">
    <text evidence="2">The sequence shown here is derived from an EMBL/GenBank/DDBJ whole genome shotgun (WGS) entry which is preliminary data.</text>
</comment>
<dbReference type="Proteomes" id="UP000244180">
    <property type="component" value="Unassembled WGS sequence"/>
</dbReference>
<name>A0A2T5G9C1_HYDSH</name>
<gene>
    <name evidence="2" type="ORF">HSCHL_0041</name>
</gene>
<evidence type="ECO:0000313" key="3">
    <source>
        <dbReference type="Proteomes" id="UP000244180"/>
    </source>
</evidence>
<protein>
    <submittedName>
        <fullName evidence="2">Uncharacterized protein</fullName>
    </submittedName>
</protein>
<proteinExistence type="predicted"/>
<organism evidence="2 3">
    <name type="scientific">Hydrogenibacillus schlegelii</name>
    <name type="common">Bacillus schlegelii</name>
    <dbReference type="NCBI Taxonomy" id="1484"/>
    <lineage>
        <taxon>Bacteria</taxon>
        <taxon>Bacillati</taxon>
        <taxon>Bacillota</taxon>
        <taxon>Bacilli</taxon>
        <taxon>Bacillales</taxon>
        <taxon>Bacillales Family X. Incertae Sedis</taxon>
        <taxon>Hydrogenibacillus</taxon>
    </lineage>
</organism>
<feature type="region of interest" description="Disordered" evidence="1">
    <location>
        <begin position="1"/>
        <end position="42"/>
    </location>
</feature>
<sequence length="42" mass="4614">MGKVRARSGQSARPPPFESGCLFPNAPKRDGDAMSHGFENFY</sequence>
<accession>A0A2T5G9C1</accession>
<evidence type="ECO:0000313" key="2">
    <source>
        <dbReference type="EMBL" id="PTQ52777.1"/>
    </source>
</evidence>
<dbReference type="AlphaFoldDB" id="A0A2T5G9C1"/>
<reference evidence="2 3" key="1">
    <citation type="submission" date="2017-08" db="EMBL/GenBank/DDBJ databases">
        <title>Burning lignite coal seam in the remote Altai Mountains harbors a hydrogen-driven thermophilic microbial community.</title>
        <authorList>
            <person name="Kadnikov V.V."/>
            <person name="Mardanov A.V."/>
            <person name="Ivasenko D."/>
            <person name="Beletsky A.V."/>
            <person name="Karnachuk O.V."/>
            <person name="Ravin N.V."/>
        </authorList>
    </citation>
    <scope>NUCLEOTIDE SEQUENCE [LARGE SCALE GENOMIC DNA]</scope>
    <source>
        <strain evidence="2">AL33</strain>
    </source>
</reference>
<dbReference type="EMBL" id="PEBV01000023">
    <property type="protein sequence ID" value="PTQ52777.1"/>
    <property type="molecule type" value="Genomic_DNA"/>
</dbReference>